<dbReference type="Pfam" id="PF01556">
    <property type="entry name" value="DnaJ_C"/>
    <property type="match status" value="1"/>
</dbReference>
<dbReference type="Gene3D" id="2.60.260.20">
    <property type="entry name" value="Urease metallochaperone UreE, N-terminal domain"/>
    <property type="match status" value="2"/>
</dbReference>
<dbReference type="STRING" id="685588.A0A067T6K1"/>
<gene>
    <name evidence="4" type="ORF">GALMADRAFT_244413</name>
</gene>
<dbReference type="PROSITE" id="PS50076">
    <property type="entry name" value="DNAJ_2"/>
    <property type="match status" value="1"/>
</dbReference>
<keyword evidence="1" id="KW-0143">Chaperone</keyword>
<dbReference type="CDD" id="cd10747">
    <property type="entry name" value="DnaJ_C"/>
    <property type="match status" value="1"/>
</dbReference>
<dbReference type="PANTHER" id="PTHR24078">
    <property type="entry name" value="DNAJ HOMOLOG SUBFAMILY C MEMBER"/>
    <property type="match status" value="1"/>
</dbReference>
<feature type="compositionally biased region" description="Polar residues" evidence="2">
    <location>
        <begin position="197"/>
        <end position="220"/>
    </location>
</feature>
<dbReference type="Pfam" id="PF00226">
    <property type="entry name" value="DnaJ"/>
    <property type="match status" value="1"/>
</dbReference>
<dbReference type="Gene3D" id="1.10.287.110">
    <property type="entry name" value="DnaJ domain"/>
    <property type="match status" value="1"/>
</dbReference>
<sequence length="440" mass="49492">MSVQDALRILDISEAASPDEIKNAYRIMALKWHPDRHHNGHDKEMSTRFFLEVTNAYRTLVREGFVKPLNPVMVKHRPEPIWRAPPLAGQTSTESSISLDSFVHMVASSTESHTTPASSNRESPRSSWKQGIRQPAETLASQYRNMPINPRIFNYEAPPKGSGTGPALYRPPTPFAPTPRNLESIRGQPAKTKNKTAKTQDINSQFDPRQTSIPTSSTSHPAWKAAPGFQQAPPPPFPERANSRTHMPPYTIPLNSIGLGPSGEWVYSLSVSLEELFTGKHFRFGISRSYISGKTKNVIIEIDIPPGCRPGTRILCRNVGHEWKPGVCQDIAFIIEEAPHDRFIRLFDDLIMDVRLPWVDSLRRQGGKVPFMGIDGRSLIIQIDYPRDKTMKGRSIVKGGGMPVREHGQVVGRGNLIIQWEILPQKTKILHFMRRLWGGK</sequence>
<evidence type="ECO:0000313" key="5">
    <source>
        <dbReference type="Proteomes" id="UP000027222"/>
    </source>
</evidence>
<dbReference type="Proteomes" id="UP000027222">
    <property type="component" value="Unassembled WGS sequence"/>
</dbReference>
<protein>
    <recommendedName>
        <fullName evidence="3">J domain-containing protein</fullName>
    </recommendedName>
</protein>
<evidence type="ECO:0000256" key="1">
    <source>
        <dbReference type="ARBA" id="ARBA00023186"/>
    </source>
</evidence>
<feature type="compositionally biased region" description="Polar residues" evidence="2">
    <location>
        <begin position="107"/>
        <end position="129"/>
    </location>
</feature>
<evidence type="ECO:0000259" key="3">
    <source>
        <dbReference type="PROSITE" id="PS50076"/>
    </source>
</evidence>
<keyword evidence="5" id="KW-1185">Reference proteome</keyword>
<organism evidence="4 5">
    <name type="scientific">Galerina marginata (strain CBS 339.88)</name>
    <dbReference type="NCBI Taxonomy" id="685588"/>
    <lineage>
        <taxon>Eukaryota</taxon>
        <taxon>Fungi</taxon>
        <taxon>Dikarya</taxon>
        <taxon>Basidiomycota</taxon>
        <taxon>Agaricomycotina</taxon>
        <taxon>Agaricomycetes</taxon>
        <taxon>Agaricomycetidae</taxon>
        <taxon>Agaricales</taxon>
        <taxon>Agaricineae</taxon>
        <taxon>Strophariaceae</taxon>
        <taxon>Galerina</taxon>
    </lineage>
</organism>
<feature type="region of interest" description="Disordered" evidence="2">
    <location>
        <begin position="158"/>
        <end position="234"/>
    </location>
</feature>
<name>A0A067T6K1_GALM3</name>
<dbReference type="SUPFAM" id="SSF46565">
    <property type="entry name" value="Chaperone J-domain"/>
    <property type="match status" value="1"/>
</dbReference>
<dbReference type="GO" id="GO:0005829">
    <property type="term" value="C:cytosol"/>
    <property type="evidence" value="ECO:0007669"/>
    <property type="project" value="TreeGrafter"/>
</dbReference>
<dbReference type="CDD" id="cd06257">
    <property type="entry name" value="DnaJ"/>
    <property type="match status" value="1"/>
</dbReference>
<dbReference type="InterPro" id="IPR002939">
    <property type="entry name" value="DnaJ_C"/>
</dbReference>
<dbReference type="GO" id="GO:0051082">
    <property type="term" value="F:unfolded protein binding"/>
    <property type="evidence" value="ECO:0007669"/>
    <property type="project" value="InterPro"/>
</dbReference>
<dbReference type="EMBL" id="KL142374">
    <property type="protein sequence ID" value="KDR78825.1"/>
    <property type="molecule type" value="Genomic_DNA"/>
</dbReference>
<feature type="region of interest" description="Disordered" evidence="2">
    <location>
        <begin position="107"/>
        <end position="133"/>
    </location>
</feature>
<dbReference type="HOGENOM" id="CLU_031313_0_0_1"/>
<dbReference type="PANTHER" id="PTHR24078:SF553">
    <property type="entry name" value="DNAJ HOMOLOG SUBFAMILY B MEMBER 5"/>
    <property type="match status" value="1"/>
</dbReference>
<dbReference type="AlphaFoldDB" id="A0A067T6K1"/>
<dbReference type="InterPro" id="IPR001623">
    <property type="entry name" value="DnaJ_domain"/>
</dbReference>
<dbReference type="SUPFAM" id="SSF49493">
    <property type="entry name" value="HSP40/DnaJ peptide-binding domain"/>
    <property type="match status" value="1"/>
</dbReference>
<feature type="domain" description="J" evidence="3">
    <location>
        <begin position="5"/>
        <end position="65"/>
    </location>
</feature>
<proteinExistence type="predicted"/>
<dbReference type="SMART" id="SM00271">
    <property type="entry name" value="DnaJ"/>
    <property type="match status" value="1"/>
</dbReference>
<dbReference type="InterPro" id="IPR008971">
    <property type="entry name" value="HSP40/DnaJ_pept-bd"/>
</dbReference>
<evidence type="ECO:0000256" key="2">
    <source>
        <dbReference type="SAM" id="MobiDB-lite"/>
    </source>
</evidence>
<evidence type="ECO:0000313" key="4">
    <source>
        <dbReference type="EMBL" id="KDR78825.1"/>
    </source>
</evidence>
<dbReference type="PRINTS" id="PR00625">
    <property type="entry name" value="JDOMAIN"/>
</dbReference>
<dbReference type="InterPro" id="IPR036869">
    <property type="entry name" value="J_dom_sf"/>
</dbReference>
<reference evidence="5" key="1">
    <citation type="journal article" date="2014" name="Proc. Natl. Acad. Sci. U.S.A.">
        <title>Extensive sampling of basidiomycete genomes demonstrates inadequacy of the white-rot/brown-rot paradigm for wood decay fungi.</title>
        <authorList>
            <person name="Riley R."/>
            <person name="Salamov A.A."/>
            <person name="Brown D.W."/>
            <person name="Nagy L.G."/>
            <person name="Floudas D."/>
            <person name="Held B.W."/>
            <person name="Levasseur A."/>
            <person name="Lombard V."/>
            <person name="Morin E."/>
            <person name="Otillar R."/>
            <person name="Lindquist E.A."/>
            <person name="Sun H."/>
            <person name="LaButti K.M."/>
            <person name="Schmutz J."/>
            <person name="Jabbour D."/>
            <person name="Luo H."/>
            <person name="Baker S.E."/>
            <person name="Pisabarro A.G."/>
            <person name="Walton J.D."/>
            <person name="Blanchette R.A."/>
            <person name="Henrissat B."/>
            <person name="Martin F."/>
            <person name="Cullen D."/>
            <person name="Hibbett D.S."/>
            <person name="Grigoriev I.V."/>
        </authorList>
    </citation>
    <scope>NUCLEOTIDE SEQUENCE [LARGE SCALE GENOMIC DNA]</scope>
    <source>
        <strain evidence="5">CBS 339.88</strain>
    </source>
</reference>
<dbReference type="GO" id="GO:0006457">
    <property type="term" value="P:protein folding"/>
    <property type="evidence" value="ECO:0007669"/>
    <property type="project" value="InterPro"/>
</dbReference>
<dbReference type="GO" id="GO:0051087">
    <property type="term" value="F:protein-folding chaperone binding"/>
    <property type="evidence" value="ECO:0007669"/>
    <property type="project" value="TreeGrafter"/>
</dbReference>
<dbReference type="OrthoDB" id="10250354at2759"/>
<accession>A0A067T6K1</accession>
<dbReference type="InterPro" id="IPR051339">
    <property type="entry name" value="DnaJ_subfamily_B"/>
</dbReference>